<name>A0A2V3E106_9MICC</name>
<keyword evidence="2" id="KW-1133">Transmembrane helix</keyword>
<evidence type="ECO:0000313" key="4">
    <source>
        <dbReference type="EMBL" id="PXA66953.1"/>
    </source>
</evidence>
<evidence type="ECO:0000259" key="3">
    <source>
        <dbReference type="Pfam" id="PF04213"/>
    </source>
</evidence>
<gene>
    <name evidence="4" type="ORF">CVS29_05245</name>
</gene>
<proteinExistence type="predicted"/>
<evidence type="ECO:0000256" key="1">
    <source>
        <dbReference type="SAM" id="MobiDB-lite"/>
    </source>
</evidence>
<feature type="transmembrane region" description="Helical" evidence="2">
    <location>
        <begin position="1315"/>
        <end position="1335"/>
    </location>
</feature>
<reference evidence="4 5" key="1">
    <citation type="submission" date="2018-05" db="EMBL/GenBank/DDBJ databases">
        <title>Genetic diversity of glacier-inhabiting Cryobacterium bacteria in China and description of Cryobacterium mengkeensis sp. nov. and Arthrobacter glacialis sp. nov.</title>
        <authorList>
            <person name="Liu Q."/>
            <person name="Xin Y.-H."/>
        </authorList>
    </citation>
    <scope>NUCLEOTIDE SEQUENCE [LARGE SCALE GENOMIC DNA]</scope>
    <source>
        <strain evidence="4 5">GP3</strain>
    </source>
</reference>
<dbReference type="Proteomes" id="UP000246303">
    <property type="component" value="Unassembled WGS sequence"/>
</dbReference>
<dbReference type="Gene3D" id="2.60.40.230">
    <property type="entry name" value="Neocarzinostatin-like"/>
    <property type="match status" value="1"/>
</dbReference>
<feature type="domain" description="Htaa" evidence="3">
    <location>
        <begin position="1101"/>
        <end position="1272"/>
    </location>
</feature>
<feature type="compositionally biased region" description="Low complexity" evidence="1">
    <location>
        <begin position="1065"/>
        <end position="1081"/>
    </location>
</feature>
<feature type="region of interest" description="Disordered" evidence="1">
    <location>
        <begin position="1"/>
        <end position="23"/>
    </location>
</feature>
<feature type="domain" description="Htaa" evidence="3">
    <location>
        <begin position="63"/>
        <end position="213"/>
    </location>
</feature>
<dbReference type="InterPro" id="IPR007331">
    <property type="entry name" value="Htaa"/>
</dbReference>
<keyword evidence="2" id="KW-0472">Membrane</keyword>
<dbReference type="Gene3D" id="2.60.40.10">
    <property type="entry name" value="Immunoglobulins"/>
    <property type="match status" value="1"/>
</dbReference>
<sequence>MNQPNSTRNSPRSQRKTMTSQQRGLWWRRPLAVLAALAMTGGAVVVSAPAASAAPATPEVSAGSLDWGVKESFRNYLKMSFAGGTTTLGGGASENADGTYNFPAAAVDPAAQLVSFGGSVSYSAHEGQLAVEISDIRLDLARGFLVADVVSKSRVGTAMVTYDDVDLTTLGAGASVADGEASGTALPAKLTAGGVPAFASFYGEGDPFDPVSFAVSYVAPVEVPVVTASPAAQAVESGAPVTFTAAATGHDALQWQVLAAGSADWADIAGASSPTLTITASALENGNQYRAAFTNAGGVVYSGAAALTVTEAEEPVPVFTPELKVFAADGVTVLSGPVAEGAKVVVKGSGFDPQANIAPAGSRPPIAAGNPAGVYVVFGKFADKWRPSEGAPSSARVVGDQLWALSQAALDAVPAAYKKVVSDQWVEISPEGNFTATLTVAKKTDKNGEVQWPEAGNFGAYTYPAGGTSKAAQELYAPITVGKPVPVFTPELKVFAADGVTVLSGPVAEGTKVVVKGSGFDPQANIAPAGSRPPIAAGNPAGVYVVFGKFADKWRPSEGAPSSARVVGDQLWALSQVALDAVPAAYKKVVSDQWVEISPEGNFTATLTVAKKTDKNGEVQWPEAGNFGAYTYPAGGTSNAAQELYAPITVGKPAEPVAKPALKVEPATGLKHASKVMVSGSGYTKDRWIYIAETAQGPGADRVPESYENAVRLKVDPDGTFGPVEFSVTTVFKNGGFNAIDNTLYISTFSSPLDIDNIEHNYSADRSQDEFVKLAWADASAPNVPEPEVPANEPTLTLDAASVEAGKTVKLTGADFAPGSTLAFDLNGEEIAPGAPSAAVGGLEWGVKESFRNYLGSSIAQGTIVTDGGATDNPDGTYHFPAVSFDAANKIASFAGSVSMVGHDGALQVTLSNLRVDVKAASLLADATSKSLDGELNKYSDVALVSIDTTAVTGGNEGVSGKNLATVLTKAGVPAFADFYPVGTSFDGLSFEVRSLAPAEQLLVDANGAFSLEWTVPARQKSGKYTVTATATAPEVATLAHGVVQTGGVQKASAALEITAAAITPPTTDKPTAPPVTDKPTQAPEGSLNADAKCSNGKVVGGTLTWGVKESFRKYITGNIAKGQITFNGSPATWDQLFTFTKGAGSIDAGKRTGEVVFDGVVRFQGHDYGSGPVLSVTMQKLTLVMDGNVGTLQADVVSRSLESATVGAKPGANTTYNSVVLATLDLSGAALNTAETMYSGTAVQTTLAASGVAPFADFYAAGESLDALSFNLGCSEGAVLPENNAGALAGTGTGTGTGAGALAKTGAMGMDASVIGALLVLMFGSGVIVSNRLVRRRRY</sequence>
<feature type="domain" description="Htaa" evidence="3">
    <location>
        <begin position="841"/>
        <end position="991"/>
    </location>
</feature>
<dbReference type="OrthoDB" id="7210788at2"/>
<feature type="region of interest" description="Disordered" evidence="1">
    <location>
        <begin position="1065"/>
        <end position="1090"/>
    </location>
</feature>
<organism evidence="4 5">
    <name type="scientific">Arthrobacter psychrochitiniphilus</name>
    <dbReference type="NCBI Taxonomy" id="291045"/>
    <lineage>
        <taxon>Bacteria</taxon>
        <taxon>Bacillati</taxon>
        <taxon>Actinomycetota</taxon>
        <taxon>Actinomycetes</taxon>
        <taxon>Micrococcales</taxon>
        <taxon>Micrococcaceae</taxon>
        <taxon>Arthrobacter</taxon>
    </lineage>
</organism>
<dbReference type="Pfam" id="PF04213">
    <property type="entry name" value="HtaA"/>
    <property type="match status" value="3"/>
</dbReference>
<keyword evidence="2" id="KW-0812">Transmembrane</keyword>
<protein>
    <recommendedName>
        <fullName evidence="3">Htaa domain-containing protein</fullName>
    </recommendedName>
</protein>
<comment type="caution">
    <text evidence="4">The sequence shown here is derived from an EMBL/GenBank/DDBJ whole genome shotgun (WGS) entry which is preliminary data.</text>
</comment>
<evidence type="ECO:0000256" key="2">
    <source>
        <dbReference type="SAM" id="Phobius"/>
    </source>
</evidence>
<accession>A0A2V3E106</accession>
<dbReference type="InterPro" id="IPR013783">
    <property type="entry name" value="Ig-like_fold"/>
</dbReference>
<evidence type="ECO:0000313" key="5">
    <source>
        <dbReference type="Proteomes" id="UP000246303"/>
    </source>
</evidence>
<keyword evidence="5" id="KW-1185">Reference proteome</keyword>
<dbReference type="EMBL" id="QHLZ01000002">
    <property type="protein sequence ID" value="PXA66953.1"/>
    <property type="molecule type" value="Genomic_DNA"/>
</dbReference>
<dbReference type="GO" id="GO:0005975">
    <property type="term" value="P:carbohydrate metabolic process"/>
    <property type="evidence" value="ECO:0007669"/>
    <property type="project" value="UniProtKB-ARBA"/>
</dbReference>